<dbReference type="InterPro" id="IPR000477">
    <property type="entry name" value="RT_dom"/>
</dbReference>
<keyword evidence="2" id="KW-0808">Transferase</keyword>
<dbReference type="SUPFAM" id="SSF56672">
    <property type="entry name" value="DNA/RNA polymerases"/>
    <property type="match status" value="1"/>
</dbReference>
<dbReference type="CDD" id="cd01650">
    <property type="entry name" value="RT_nLTR_like"/>
    <property type="match status" value="1"/>
</dbReference>
<keyword evidence="2" id="KW-0695">RNA-directed DNA polymerase</keyword>
<keyword evidence="2" id="KW-0255">Endonuclease</keyword>
<reference evidence="2" key="1">
    <citation type="journal article" date="2014" name="PLoS Negl. Trop. Dis.">
        <title>An updated insight into the Sialotranscriptome of Triatoma infestans: developmental stage and geographic variations.</title>
        <authorList>
            <person name="Schwarz A."/>
            <person name="Medrano-Mercado N."/>
            <person name="Schaub G.A."/>
            <person name="Struchiner C.J."/>
            <person name="Bargues M.D."/>
            <person name="Levy M.Z."/>
            <person name="Ribeiro J.M."/>
        </authorList>
    </citation>
    <scope>NUCLEOTIDE SEQUENCE</scope>
    <source>
        <strain evidence="2">Chile</strain>
        <tissue evidence="2">Salivary glands</tissue>
    </source>
</reference>
<dbReference type="PANTHER" id="PTHR47027:SF20">
    <property type="entry name" value="REVERSE TRANSCRIPTASE-LIKE PROTEIN WITH RNA-DIRECTED DNA POLYMERASE DOMAIN"/>
    <property type="match status" value="1"/>
</dbReference>
<dbReference type="InterPro" id="IPR043502">
    <property type="entry name" value="DNA/RNA_pol_sf"/>
</dbReference>
<dbReference type="Pfam" id="PF03372">
    <property type="entry name" value="Exo_endo_phos"/>
    <property type="match status" value="1"/>
</dbReference>
<keyword evidence="2" id="KW-0378">Hydrolase</keyword>
<keyword evidence="2" id="KW-0540">Nuclease</keyword>
<feature type="non-terminal residue" evidence="2">
    <location>
        <position position="1"/>
    </location>
</feature>
<organism evidence="2">
    <name type="scientific">Triatoma infestans</name>
    <name type="common">Assassin bug</name>
    <dbReference type="NCBI Taxonomy" id="30076"/>
    <lineage>
        <taxon>Eukaryota</taxon>
        <taxon>Metazoa</taxon>
        <taxon>Ecdysozoa</taxon>
        <taxon>Arthropoda</taxon>
        <taxon>Hexapoda</taxon>
        <taxon>Insecta</taxon>
        <taxon>Pterygota</taxon>
        <taxon>Neoptera</taxon>
        <taxon>Paraneoptera</taxon>
        <taxon>Hemiptera</taxon>
        <taxon>Heteroptera</taxon>
        <taxon>Panheteroptera</taxon>
        <taxon>Cimicomorpha</taxon>
        <taxon>Reduviidae</taxon>
        <taxon>Triatominae</taxon>
        <taxon>Triatoma</taxon>
    </lineage>
</organism>
<dbReference type="AlphaFoldDB" id="A0A023F0H0"/>
<dbReference type="Pfam" id="PF00078">
    <property type="entry name" value="RVT_1"/>
    <property type="match status" value="1"/>
</dbReference>
<name>A0A023F0H0_TRIIF</name>
<dbReference type="EMBL" id="GBBI01004263">
    <property type="protein sequence ID" value="JAC14449.1"/>
    <property type="molecule type" value="mRNA"/>
</dbReference>
<dbReference type="InterPro" id="IPR036691">
    <property type="entry name" value="Endo/exonu/phosph_ase_sf"/>
</dbReference>
<dbReference type="CDD" id="cd09076">
    <property type="entry name" value="L1-EN"/>
    <property type="match status" value="1"/>
</dbReference>
<proteinExistence type="evidence at transcript level"/>
<evidence type="ECO:0000313" key="2">
    <source>
        <dbReference type="EMBL" id="JAC14449.1"/>
    </source>
</evidence>
<dbReference type="PANTHER" id="PTHR47027">
    <property type="entry name" value="REVERSE TRANSCRIPTASE DOMAIN-CONTAINING PROTEIN"/>
    <property type="match status" value="1"/>
</dbReference>
<dbReference type="GO" id="GO:0003964">
    <property type="term" value="F:RNA-directed DNA polymerase activity"/>
    <property type="evidence" value="ECO:0007669"/>
    <property type="project" value="UniProtKB-KW"/>
</dbReference>
<dbReference type="SUPFAM" id="SSF56219">
    <property type="entry name" value="DNase I-like"/>
    <property type="match status" value="1"/>
</dbReference>
<sequence length="999" mass="115415">KKSITKPQRENQNTGLINGNRPWKRHTELKIGFWNILSLYRLGGLQALLNEVDRYNIDLAAIQEIRWIGQGLLEKKHHTIYYSCHEKNHVYGTGFVVRSRMRELVIGFTPVNPRICKLRVKSKFFNYSLFSCHALTEASSEDEKDEFYESLEKALDDSPRSDIKILLGDFNAKIGKEDHYRPTIGLHSLHEESNDNGHRLINFAASRGLVIGSTCFPGKKIHKATWRSPHGNTLNQIDHLLISARHRSNLLSTRSYRGANVDSDHYLAIAKIRARISRTRNVRPDRVMRFNINKLKDNEVLPVYQQRLSRHLTEALAGIEDPIEKTWEGCQRAIVETAREVLGPQARYGRSPWFDEECKAATDAKNVAYKNMINKRITRRATEEYKEKRRIEKRIHKKKKKLWENKELEEIETHRNINESRLFYQKVNKGRAPFKPRVTAVNEENGALLSKKDEIMHRWARHFDRLLNSEPHEEDEGILTNCSREQEEDDVEPPDFDDLVDAISRMKNNKAPGVDSLPAELYKYAGDEFYKTMHNLIMSIWEHESMPSQWRRAIICPIHKKGDQLQCENYRGITLLSCAYKILSNILFNKLTPYANREIGKYQAGFRKNKSTIDQIFSLRIILEKGMEYKVPTHHLFLDFKCAYDSVLRPTLYQAMEEMSIPPKLIRLVKMTMAKASGVVRIQSEISPEFKTSKGLRQGDALACLLFNLALEKVIRDSGIQTSGTIYNKSVQILAYADDVDIIARTVPMLQNAFLAFKKAASSMGLVLNQDKTKYMYVGSGNGPPGNSIQIGPFTFQRVQEFTYLGSQVTSTNNVSTEISRRIMAANRCYFGLVKYMKSSLISRRTKIRLYKTLIRPVVMYTSQAWIISKNDEKKLLVFERKILRRIFGAVREGDTWRRRKNKELCELYGEADVVHTIRLSRLSWAGHVARMEENEIPRRILDGGIGTKRKVGRPKLRWLDGVTNDARSILGTRNWRAAATSRDTWIRLIEEARTHQGL</sequence>
<protein>
    <submittedName>
        <fullName evidence="2">Putative endonuclease-reverse transcriptase</fullName>
    </submittedName>
</protein>
<feature type="domain" description="Reverse transcriptase" evidence="1">
    <location>
        <begin position="539"/>
        <end position="809"/>
    </location>
</feature>
<dbReference type="PROSITE" id="PS50878">
    <property type="entry name" value="RT_POL"/>
    <property type="match status" value="1"/>
</dbReference>
<dbReference type="InterPro" id="IPR005135">
    <property type="entry name" value="Endo/exonuclease/phosphatase"/>
</dbReference>
<evidence type="ECO:0000259" key="1">
    <source>
        <dbReference type="PROSITE" id="PS50878"/>
    </source>
</evidence>
<accession>A0A023F0H0</accession>
<dbReference type="GO" id="GO:0004519">
    <property type="term" value="F:endonuclease activity"/>
    <property type="evidence" value="ECO:0007669"/>
    <property type="project" value="UniProtKB-KW"/>
</dbReference>
<dbReference type="Gene3D" id="3.60.10.10">
    <property type="entry name" value="Endonuclease/exonuclease/phosphatase"/>
    <property type="match status" value="1"/>
</dbReference>
<keyword evidence="2" id="KW-0548">Nucleotidyltransferase</keyword>